<reference evidence="3" key="1">
    <citation type="journal article" date="2015" name="Proc. Natl. Acad. Sci. U.S.A.">
        <title>Genome sequencing of adzuki bean (Vigna angularis) provides insight into high starch and low fat accumulation and domestication.</title>
        <authorList>
            <person name="Yang K."/>
            <person name="Tian Z."/>
            <person name="Chen C."/>
            <person name="Luo L."/>
            <person name="Zhao B."/>
            <person name="Wang Z."/>
            <person name="Yu L."/>
            <person name="Li Y."/>
            <person name="Sun Y."/>
            <person name="Li W."/>
            <person name="Chen Y."/>
            <person name="Li Y."/>
            <person name="Zhang Y."/>
            <person name="Ai D."/>
            <person name="Zhao J."/>
            <person name="Shang C."/>
            <person name="Ma Y."/>
            <person name="Wu B."/>
            <person name="Wang M."/>
            <person name="Gao L."/>
            <person name="Sun D."/>
            <person name="Zhang P."/>
            <person name="Guo F."/>
            <person name="Wang W."/>
            <person name="Li Y."/>
            <person name="Wang J."/>
            <person name="Varshney R.K."/>
            <person name="Wang J."/>
            <person name="Ling H.Q."/>
            <person name="Wan P."/>
        </authorList>
    </citation>
    <scope>NUCLEOTIDE SEQUENCE</scope>
    <source>
        <strain evidence="3">cv. Jingnong 6</strain>
    </source>
</reference>
<dbReference type="STRING" id="3914.A0A0L9UG29"/>
<organism evidence="2 3">
    <name type="scientific">Phaseolus angularis</name>
    <name type="common">Azuki bean</name>
    <name type="synonym">Vigna angularis</name>
    <dbReference type="NCBI Taxonomy" id="3914"/>
    <lineage>
        <taxon>Eukaryota</taxon>
        <taxon>Viridiplantae</taxon>
        <taxon>Streptophyta</taxon>
        <taxon>Embryophyta</taxon>
        <taxon>Tracheophyta</taxon>
        <taxon>Spermatophyta</taxon>
        <taxon>Magnoliopsida</taxon>
        <taxon>eudicotyledons</taxon>
        <taxon>Gunneridae</taxon>
        <taxon>Pentapetalae</taxon>
        <taxon>rosids</taxon>
        <taxon>fabids</taxon>
        <taxon>Fabales</taxon>
        <taxon>Fabaceae</taxon>
        <taxon>Papilionoideae</taxon>
        <taxon>50 kb inversion clade</taxon>
        <taxon>NPAAA clade</taxon>
        <taxon>indigoferoid/millettioid clade</taxon>
        <taxon>Phaseoleae</taxon>
        <taxon>Vigna</taxon>
    </lineage>
</organism>
<feature type="region of interest" description="Disordered" evidence="1">
    <location>
        <begin position="103"/>
        <end position="138"/>
    </location>
</feature>
<gene>
    <name evidence="2" type="ORF">LR48_Vigan04g190100</name>
</gene>
<protein>
    <submittedName>
        <fullName evidence="2">Uncharacterized protein</fullName>
    </submittedName>
</protein>
<feature type="compositionally biased region" description="Basic and acidic residues" evidence="1">
    <location>
        <begin position="128"/>
        <end position="138"/>
    </location>
</feature>
<dbReference type="Gramene" id="KOM41703">
    <property type="protein sequence ID" value="KOM41703"/>
    <property type="gene ID" value="LR48_Vigan04g190100"/>
</dbReference>
<dbReference type="Proteomes" id="UP000053144">
    <property type="component" value="Chromosome 4"/>
</dbReference>
<evidence type="ECO:0000313" key="2">
    <source>
        <dbReference type="EMBL" id="KOM41703.1"/>
    </source>
</evidence>
<accession>A0A0L9UG29</accession>
<name>A0A0L9UG29_PHAAN</name>
<sequence>MRIWDFANPFSQIQLHPSEPAEGFVTPPSFDDGPLKTEDEIAAAYEELYGPTFSGVFVLGNDVFETDALVKQDTGFGSNTKKEKVRDGFEDRVVQVRRVMKVVKGGKQLPPSPPFRSRRRRSKVRLQCQEEHREGAND</sequence>
<dbReference type="AlphaFoldDB" id="A0A0L9UG29"/>
<proteinExistence type="predicted"/>
<dbReference type="EMBL" id="CM003374">
    <property type="protein sequence ID" value="KOM41703.1"/>
    <property type="molecule type" value="Genomic_DNA"/>
</dbReference>
<evidence type="ECO:0000313" key="3">
    <source>
        <dbReference type="Proteomes" id="UP000053144"/>
    </source>
</evidence>
<evidence type="ECO:0000256" key="1">
    <source>
        <dbReference type="SAM" id="MobiDB-lite"/>
    </source>
</evidence>